<dbReference type="AlphaFoldDB" id="A0A5Q0QCG6"/>
<proteinExistence type="predicted"/>
<dbReference type="KEGG" id="sphe:GFH32_03205"/>
<dbReference type="Proteomes" id="UP000326921">
    <property type="component" value="Chromosome"/>
</dbReference>
<dbReference type="EMBL" id="CP045652">
    <property type="protein sequence ID" value="QGA25388.1"/>
    <property type="molecule type" value="Genomic_DNA"/>
</dbReference>
<evidence type="ECO:0000313" key="2">
    <source>
        <dbReference type="Proteomes" id="UP000326921"/>
    </source>
</evidence>
<organism evidence="1 2">
    <name type="scientific">Sphingobacterium zhuxiongii</name>
    <dbReference type="NCBI Taxonomy" id="2662364"/>
    <lineage>
        <taxon>Bacteria</taxon>
        <taxon>Pseudomonadati</taxon>
        <taxon>Bacteroidota</taxon>
        <taxon>Sphingobacteriia</taxon>
        <taxon>Sphingobacteriales</taxon>
        <taxon>Sphingobacteriaceae</taxon>
        <taxon>Sphingobacterium</taxon>
    </lineage>
</organism>
<name>A0A5Q0QCG6_9SPHI</name>
<reference evidence="1 2" key="1">
    <citation type="submission" date="2019-10" db="EMBL/GenBank/DDBJ databases">
        <authorList>
            <person name="Dong K."/>
        </authorList>
    </citation>
    <scope>NUCLEOTIDE SEQUENCE [LARGE SCALE GENOMIC DNA]</scope>
    <source>
        <strain evidence="2">dk4302</strain>
    </source>
</reference>
<dbReference type="RefSeq" id="WP_153509710.1">
    <property type="nucleotide sequence ID" value="NZ_CP045652.1"/>
</dbReference>
<gene>
    <name evidence="1" type="ORF">GFH32_03205</name>
</gene>
<sequence length="155" mass="18285">MKPLEIHCRNKVMYAKISVRDRGSGQRDYVLTGKDGISLYVFTKEKGHWKCTLGYLDEDIKEAVINALIIRFDKTICDIFYYKGERKLVEVREKQGNLWHIYVNLHYVATISYDKFTKRFEYNLEDETGVVTDDHIRKYIGKIGTGEISWYKGDR</sequence>
<accession>A0A5Q0QCG6</accession>
<protein>
    <submittedName>
        <fullName evidence="1">Uncharacterized protein</fullName>
    </submittedName>
</protein>
<evidence type="ECO:0000313" key="1">
    <source>
        <dbReference type="EMBL" id="QGA25388.1"/>
    </source>
</evidence>
<keyword evidence="2" id="KW-1185">Reference proteome</keyword>